<protein>
    <submittedName>
        <fullName evidence="1">Uncharacterized protein</fullName>
    </submittedName>
</protein>
<organism evidence="1 2">
    <name type="scientific">Eleusine coracana subsp. coracana</name>
    <dbReference type="NCBI Taxonomy" id="191504"/>
    <lineage>
        <taxon>Eukaryota</taxon>
        <taxon>Viridiplantae</taxon>
        <taxon>Streptophyta</taxon>
        <taxon>Embryophyta</taxon>
        <taxon>Tracheophyta</taxon>
        <taxon>Spermatophyta</taxon>
        <taxon>Magnoliopsida</taxon>
        <taxon>Liliopsida</taxon>
        <taxon>Poales</taxon>
        <taxon>Poaceae</taxon>
        <taxon>PACMAD clade</taxon>
        <taxon>Chloridoideae</taxon>
        <taxon>Cynodonteae</taxon>
        <taxon>Eleusininae</taxon>
        <taxon>Eleusine</taxon>
    </lineage>
</organism>
<dbReference type="GO" id="GO:0005802">
    <property type="term" value="C:trans-Golgi network"/>
    <property type="evidence" value="ECO:0007669"/>
    <property type="project" value="TreeGrafter"/>
</dbReference>
<accession>A0AAV5E2Y4</accession>
<dbReference type="GO" id="GO:0005768">
    <property type="term" value="C:endosome"/>
    <property type="evidence" value="ECO:0007669"/>
    <property type="project" value="TreeGrafter"/>
</dbReference>
<reference evidence="1" key="2">
    <citation type="submission" date="2021-12" db="EMBL/GenBank/DDBJ databases">
        <title>Resequencing data analysis of finger millet.</title>
        <authorList>
            <person name="Hatakeyama M."/>
            <person name="Aluri S."/>
            <person name="Balachadran M.T."/>
            <person name="Sivarajan S.R."/>
            <person name="Poveda L."/>
            <person name="Shimizu-Inatsugi R."/>
            <person name="Schlapbach R."/>
            <person name="Sreeman S.M."/>
            <person name="Shimizu K.K."/>
        </authorList>
    </citation>
    <scope>NUCLEOTIDE SEQUENCE</scope>
</reference>
<dbReference type="PANTHER" id="PTHR37742:SF1">
    <property type="entry name" value="OS01G0810200 PROTEIN"/>
    <property type="match status" value="1"/>
</dbReference>
<dbReference type="AlphaFoldDB" id="A0AAV5E2Y4"/>
<reference evidence="1" key="1">
    <citation type="journal article" date="2018" name="DNA Res.">
        <title>Multiple hybrid de novo genome assembly of finger millet, an orphan allotetraploid crop.</title>
        <authorList>
            <person name="Hatakeyama M."/>
            <person name="Aluri S."/>
            <person name="Balachadran M.T."/>
            <person name="Sivarajan S.R."/>
            <person name="Patrignani A."/>
            <person name="Gruter S."/>
            <person name="Poveda L."/>
            <person name="Shimizu-Inatsugi R."/>
            <person name="Baeten J."/>
            <person name="Francoijs K.J."/>
            <person name="Nataraja K.N."/>
            <person name="Reddy Y.A.N."/>
            <person name="Phadnis S."/>
            <person name="Ravikumar R.L."/>
            <person name="Schlapbach R."/>
            <person name="Sreeman S.M."/>
            <person name="Shimizu K.K."/>
        </authorList>
    </citation>
    <scope>NUCLEOTIDE SEQUENCE</scope>
</reference>
<comment type="caution">
    <text evidence="1">The sequence shown here is derived from an EMBL/GenBank/DDBJ whole genome shotgun (WGS) entry which is preliminary data.</text>
</comment>
<sequence length="205" mass="22176">MANPRRSIALHIQTQAPPLPAAAPLPPHSVASSLLHFLKRPASFPFLLSLFVLLTWLSLRFHRPSPPSSVDGRPTVVHDPQANLVRFPAELYPTPIASDGRGWLLNPVAAASDAGLLGEIPVSAAFFYCDVCLCGGAAIIRTRAVIQQNVCSFRGGALVCSLLHVGQIQPGGLRGNHRHHTCNETFVIWGAKTKFRVMIFPFCSS</sequence>
<evidence type="ECO:0000313" key="2">
    <source>
        <dbReference type="Proteomes" id="UP001054889"/>
    </source>
</evidence>
<gene>
    <name evidence="1" type="primary">gb04456</name>
    <name evidence="1" type="ORF">PR202_gb04456</name>
</gene>
<name>A0AAV5E2Y4_ELECO</name>
<keyword evidence="2" id="KW-1185">Reference proteome</keyword>
<dbReference type="Proteomes" id="UP001054889">
    <property type="component" value="Unassembled WGS sequence"/>
</dbReference>
<dbReference type="PANTHER" id="PTHR37742">
    <property type="entry name" value="OS01G0810200 PROTEIN"/>
    <property type="match status" value="1"/>
</dbReference>
<dbReference type="EMBL" id="BQKI01000073">
    <property type="protein sequence ID" value="GJN17394.1"/>
    <property type="molecule type" value="Genomic_DNA"/>
</dbReference>
<proteinExistence type="predicted"/>
<evidence type="ECO:0000313" key="1">
    <source>
        <dbReference type="EMBL" id="GJN17394.1"/>
    </source>
</evidence>